<proteinExistence type="predicted"/>
<dbReference type="Proteomes" id="UP000316801">
    <property type="component" value="Unassembled WGS sequence"/>
</dbReference>
<organism evidence="1 2">
    <name type="scientific">Rhizobium straminoryzae</name>
    <dbReference type="NCBI Taxonomy" id="1387186"/>
    <lineage>
        <taxon>Bacteria</taxon>
        <taxon>Pseudomonadati</taxon>
        <taxon>Pseudomonadota</taxon>
        <taxon>Alphaproteobacteria</taxon>
        <taxon>Hyphomicrobiales</taxon>
        <taxon>Rhizobiaceae</taxon>
        <taxon>Rhizobium/Agrobacterium group</taxon>
        <taxon>Rhizobium</taxon>
    </lineage>
</organism>
<name>A0A549TBH6_9HYPH</name>
<keyword evidence="2" id="KW-1185">Reference proteome</keyword>
<reference evidence="1 2" key="1">
    <citation type="submission" date="2019-07" db="EMBL/GenBank/DDBJ databases">
        <title>Ln-dependent methylotrophs.</title>
        <authorList>
            <person name="Tani A."/>
        </authorList>
    </citation>
    <scope>NUCLEOTIDE SEQUENCE [LARGE SCALE GENOMIC DNA]</scope>
    <source>
        <strain evidence="1 2">SM12</strain>
    </source>
</reference>
<sequence>MKADPFIGLVMLGAAAFVCVLAVKTVPASIAAREIVNVRRVAYSKDPVSLAAVDEAIAKADVVFADCQSDGITGVVDLVTWKADQIDPREDRDNWILALRQLEDVSRKALACEPTDGMFWARLAFTRWFLGGTAQEQAKLLGYSQSYAPSEYPVIRARFFQWRRVSPTVISLARHQVQEDIRTVLLYVPLVEAVDLLTGMPQQLTLMMQDEMRLMPPERFERLQSVDGAEELFPRG</sequence>
<evidence type="ECO:0000313" key="1">
    <source>
        <dbReference type="EMBL" id="TRL39160.1"/>
    </source>
</evidence>
<accession>A0A549TBH6</accession>
<dbReference type="EMBL" id="VJMG01000023">
    <property type="protein sequence ID" value="TRL39160.1"/>
    <property type="molecule type" value="Genomic_DNA"/>
</dbReference>
<gene>
    <name evidence="1" type="ORF">FNA46_10355</name>
</gene>
<dbReference type="RefSeq" id="WP_143125121.1">
    <property type="nucleotide sequence ID" value="NZ_VJMG01000023.1"/>
</dbReference>
<comment type="caution">
    <text evidence="1">The sequence shown here is derived from an EMBL/GenBank/DDBJ whole genome shotgun (WGS) entry which is preliminary data.</text>
</comment>
<dbReference type="AlphaFoldDB" id="A0A549TBH6"/>
<protein>
    <submittedName>
        <fullName evidence="1">Uncharacterized protein</fullName>
    </submittedName>
</protein>
<evidence type="ECO:0000313" key="2">
    <source>
        <dbReference type="Proteomes" id="UP000316801"/>
    </source>
</evidence>